<dbReference type="RefSeq" id="WP_050741157.1">
    <property type="nucleotide sequence ID" value="NZ_LGYO01000040.1"/>
</dbReference>
<comment type="caution">
    <text evidence="1">The sequence shown here is derived from an EMBL/GenBank/DDBJ whole genome shotgun (WGS) entry which is preliminary data.</text>
</comment>
<organism evidence="1 2">
    <name type="scientific">Acetobacterium bakii</name>
    <dbReference type="NCBI Taxonomy" id="52689"/>
    <lineage>
        <taxon>Bacteria</taxon>
        <taxon>Bacillati</taxon>
        <taxon>Bacillota</taxon>
        <taxon>Clostridia</taxon>
        <taxon>Eubacteriales</taxon>
        <taxon>Eubacteriaceae</taxon>
        <taxon>Acetobacterium</taxon>
    </lineage>
</organism>
<dbReference type="AlphaFoldDB" id="A0A0L6TXG6"/>
<keyword evidence="2" id="KW-1185">Reference proteome</keyword>
<gene>
    <name evidence="1" type="ORF">AKG39_14680</name>
</gene>
<evidence type="ECO:0000313" key="2">
    <source>
        <dbReference type="Proteomes" id="UP000036873"/>
    </source>
</evidence>
<sequence length="60" mass="7018">MKTELLFLIKRLCDLEEEFMTLTEEEKEVVVATAENMKGSLSFLFEALEDYCIDSFDDED</sequence>
<dbReference type="Proteomes" id="UP000036873">
    <property type="component" value="Unassembled WGS sequence"/>
</dbReference>
<evidence type="ECO:0000313" key="1">
    <source>
        <dbReference type="EMBL" id="KNZ40951.1"/>
    </source>
</evidence>
<reference evidence="2" key="1">
    <citation type="submission" date="2015-07" db="EMBL/GenBank/DDBJ databases">
        <title>Draft genome sequence of Acetobacterium bakii DSM 8293, a potential psychrophilic chemical producer through syngas fermentation.</title>
        <authorList>
            <person name="Song Y."/>
            <person name="Hwang S."/>
            <person name="Cho B.-K."/>
        </authorList>
    </citation>
    <scope>NUCLEOTIDE SEQUENCE [LARGE SCALE GENOMIC DNA]</scope>
    <source>
        <strain evidence="2">DSM 8239</strain>
    </source>
</reference>
<accession>A0A0L6TXG6</accession>
<proteinExistence type="predicted"/>
<dbReference type="STRING" id="52689.AKG39_14680"/>
<name>A0A0L6TXG6_9FIRM</name>
<protein>
    <submittedName>
        <fullName evidence="1">Uncharacterized protein</fullName>
    </submittedName>
</protein>
<dbReference type="EMBL" id="LGYO01000040">
    <property type="protein sequence ID" value="KNZ40951.1"/>
    <property type="molecule type" value="Genomic_DNA"/>
</dbReference>